<organism evidence="2 3">
    <name type="scientific">Colocasia esculenta</name>
    <name type="common">Wild taro</name>
    <name type="synonym">Arum esculentum</name>
    <dbReference type="NCBI Taxonomy" id="4460"/>
    <lineage>
        <taxon>Eukaryota</taxon>
        <taxon>Viridiplantae</taxon>
        <taxon>Streptophyta</taxon>
        <taxon>Embryophyta</taxon>
        <taxon>Tracheophyta</taxon>
        <taxon>Spermatophyta</taxon>
        <taxon>Magnoliopsida</taxon>
        <taxon>Liliopsida</taxon>
        <taxon>Araceae</taxon>
        <taxon>Aroideae</taxon>
        <taxon>Colocasieae</taxon>
        <taxon>Colocasia</taxon>
    </lineage>
</organism>
<evidence type="ECO:0000313" key="2">
    <source>
        <dbReference type="EMBL" id="MQL70467.1"/>
    </source>
</evidence>
<evidence type="ECO:0000313" key="3">
    <source>
        <dbReference type="Proteomes" id="UP000652761"/>
    </source>
</evidence>
<keyword evidence="3" id="KW-1185">Reference proteome</keyword>
<protein>
    <submittedName>
        <fullName evidence="2">Uncharacterized protein</fullName>
    </submittedName>
</protein>
<sequence>MKTGFTVSTQSQAVSTLDPVSRRPICWTGTMCRHSQPSFQEEGHGNQGESLERRLLF</sequence>
<name>A0A843TK54_COLES</name>
<reference evidence="2" key="1">
    <citation type="submission" date="2017-07" db="EMBL/GenBank/DDBJ databases">
        <title>Taro Niue Genome Assembly and Annotation.</title>
        <authorList>
            <person name="Atibalentja N."/>
            <person name="Keating K."/>
            <person name="Fields C.J."/>
        </authorList>
    </citation>
    <scope>NUCLEOTIDE SEQUENCE</scope>
    <source>
        <strain evidence="2">Niue_2</strain>
        <tissue evidence="2">Leaf</tissue>
    </source>
</reference>
<gene>
    <name evidence="2" type="ORF">Taro_002777</name>
</gene>
<proteinExistence type="predicted"/>
<accession>A0A843TK54</accession>
<dbReference type="Proteomes" id="UP000652761">
    <property type="component" value="Unassembled WGS sequence"/>
</dbReference>
<dbReference type="EMBL" id="NMUH01000069">
    <property type="protein sequence ID" value="MQL70467.1"/>
    <property type="molecule type" value="Genomic_DNA"/>
</dbReference>
<dbReference type="AlphaFoldDB" id="A0A843TK54"/>
<comment type="caution">
    <text evidence="2">The sequence shown here is derived from an EMBL/GenBank/DDBJ whole genome shotgun (WGS) entry which is preliminary data.</text>
</comment>
<feature type="region of interest" description="Disordered" evidence="1">
    <location>
        <begin position="35"/>
        <end position="57"/>
    </location>
</feature>
<evidence type="ECO:0000256" key="1">
    <source>
        <dbReference type="SAM" id="MobiDB-lite"/>
    </source>
</evidence>